<dbReference type="GeneID" id="303186008"/>
<comment type="caution">
    <text evidence="7">The sequence shown here is derived from an EMBL/GenBank/DDBJ whole genome shotgun (WGS) entry which is preliminary data.</text>
</comment>
<dbReference type="PANTHER" id="PTHR42839:SF2">
    <property type="entry name" value="ISOCHORISMATE SYNTHASE ENTC"/>
    <property type="match status" value="1"/>
</dbReference>
<name>A0A2N7S2C0_9MICC</name>
<dbReference type="InterPro" id="IPR005801">
    <property type="entry name" value="ADC_synthase"/>
</dbReference>
<dbReference type="Gene3D" id="3.60.120.10">
    <property type="entry name" value="Anthranilate synthase"/>
    <property type="match status" value="1"/>
</dbReference>
<evidence type="ECO:0000256" key="4">
    <source>
        <dbReference type="ARBA" id="ARBA00023235"/>
    </source>
</evidence>
<feature type="domain" description="Chorismate-utilising enzyme C-terminal" evidence="6">
    <location>
        <begin position="180"/>
        <end position="434"/>
    </location>
</feature>
<dbReference type="SUPFAM" id="SSF56322">
    <property type="entry name" value="ADC synthase"/>
    <property type="match status" value="1"/>
</dbReference>
<dbReference type="OMA" id="WGIALRC"/>
<evidence type="ECO:0000256" key="5">
    <source>
        <dbReference type="ARBA" id="ARBA00041564"/>
    </source>
</evidence>
<dbReference type="Proteomes" id="UP000235739">
    <property type="component" value="Unassembled WGS sequence"/>
</dbReference>
<dbReference type="Pfam" id="PF00425">
    <property type="entry name" value="Chorismate_bind"/>
    <property type="match status" value="1"/>
</dbReference>
<dbReference type="NCBIfam" id="TIGR00543">
    <property type="entry name" value="isochor_syn"/>
    <property type="match status" value="1"/>
</dbReference>
<keyword evidence="4" id="KW-0413">Isomerase</keyword>
<comment type="similarity">
    <text evidence="2">Belongs to the isochorismate synthase family.</text>
</comment>
<evidence type="ECO:0000256" key="3">
    <source>
        <dbReference type="ARBA" id="ARBA00012824"/>
    </source>
</evidence>
<evidence type="ECO:0000256" key="2">
    <source>
        <dbReference type="ARBA" id="ARBA00005297"/>
    </source>
</evidence>
<evidence type="ECO:0000259" key="6">
    <source>
        <dbReference type="Pfam" id="PF00425"/>
    </source>
</evidence>
<proteinExistence type="inferred from homology"/>
<dbReference type="AlphaFoldDB" id="A0A2N7S2C0"/>
<evidence type="ECO:0000313" key="7">
    <source>
        <dbReference type="EMBL" id="PMQ20274.1"/>
    </source>
</evidence>
<organism evidence="7 8">
    <name type="scientific">Glutamicibacter arilaitensis</name>
    <dbReference type="NCBI Taxonomy" id="256701"/>
    <lineage>
        <taxon>Bacteria</taxon>
        <taxon>Bacillati</taxon>
        <taxon>Actinomycetota</taxon>
        <taxon>Actinomycetes</taxon>
        <taxon>Micrococcales</taxon>
        <taxon>Micrococcaceae</taxon>
        <taxon>Glutamicibacter</taxon>
    </lineage>
</organism>
<evidence type="ECO:0000313" key="8">
    <source>
        <dbReference type="Proteomes" id="UP000235739"/>
    </source>
</evidence>
<dbReference type="GO" id="GO:0008909">
    <property type="term" value="F:isochorismate synthase activity"/>
    <property type="evidence" value="ECO:0007669"/>
    <property type="project" value="UniProtKB-EC"/>
</dbReference>
<protein>
    <recommendedName>
        <fullName evidence="3">isochorismate synthase</fullName>
        <ecNumber evidence="3">5.4.4.2</ecNumber>
    </recommendedName>
    <alternativeName>
        <fullName evidence="5">Isochorismate mutase</fullName>
    </alternativeName>
</protein>
<comment type="catalytic activity">
    <reaction evidence="1">
        <text>chorismate = isochorismate</text>
        <dbReference type="Rhea" id="RHEA:18985"/>
        <dbReference type="ChEBI" id="CHEBI:29748"/>
        <dbReference type="ChEBI" id="CHEBI:29780"/>
        <dbReference type="EC" id="5.4.4.2"/>
    </reaction>
</comment>
<evidence type="ECO:0000256" key="1">
    <source>
        <dbReference type="ARBA" id="ARBA00000799"/>
    </source>
</evidence>
<dbReference type="PANTHER" id="PTHR42839">
    <property type="entry name" value="ISOCHORISMATE SYNTHASE ENTC"/>
    <property type="match status" value="1"/>
</dbReference>
<dbReference type="InterPro" id="IPR015890">
    <property type="entry name" value="Chorismate_C"/>
</dbReference>
<dbReference type="InterPro" id="IPR004561">
    <property type="entry name" value="IsoChor_synthase"/>
</dbReference>
<reference evidence="7 8" key="1">
    <citation type="journal article" date="2017" name="Elife">
        <title>Extensive horizontal gene transfer in cheese-associated bacteria.</title>
        <authorList>
            <person name="Bonham K.S."/>
            <person name="Wolfe B.E."/>
            <person name="Dutton R.J."/>
        </authorList>
    </citation>
    <scope>NUCLEOTIDE SEQUENCE [LARGE SCALE GENOMIC DNA]</scope>
    <source>
        <strain evidence="7 8">JB182</strain>
    </source>
</reference>
<dbReference type="RefSeq" id="WP_013349753.1">
    <property type="nucleotide sequence ID" value="NZ_JABUYH010000002.1"/>
</dbReference>
<dbReference type="EMBL" id="PNQX01000001">
    <property type="protein sequence ID" value="PMQ20274.1"/>
    <property type="molecule type" value="Genomic_DNA"/>
</dbReference>
<accession>A0A2N7S2C0</accession>
<sequence>MSADSPVLSASAHQPLAPVLTSITFEYLDAPETLVADSLRHRSMVWTRNGHGLVGFGTAARLHTHGEERFARARAWFAQVVEQAQIVDPISRPGSGLVSFGSFAFSFTSVFESRMVIPQLVIGRDEEKSWITVTGSAKELEGLTYQQALARAEAAMADASAPKSAPGRIELTSGQLTAGSYLQAVDQALSRFEERGISKLVLARDVLAHSSTSIDLAGVMAALTERYGNCWTYSVDGLVGATPEMLVRVTDGLAEARVLAGTLDRAAAGAQEPGFAQRNLFEDPKQRNEHQLAIDSLTDSLNPISHGMNAPEEPFILELPNVWHLASDVRAQLRADTAGVLPTALDVAEIFHPTAAVCGTPTKKAGVLLRELEGLDRGPYAGPVGWVDSRGDGEFGIALRGGILEDEKLMRLYAGCGIVPGSVPEDELAESWAKMRPMRQALGAE</sequence>
<dbReference type="EC" id="5.4.4.2" evidence="3"/>
<gene>
    <name evidence="7" type="ORF">CIK84_01225</name>
</gene>